<evidence type="ECO:0000313" key="8">
    <source>
        <dbReference type="EMBL" id="KKS70021.1"/>
    </source>
</evidence>
<evidence type="ECO:0000259" key="7">
    <source>
        <dbReference type="Pfam" id="PF09335"/>
    </source>
</evidence>
<evidence type="ECO:0000256" key="5">
    <source>
        <dbReference type="ARBA" id="ARBA00023136"/>
    </source>
</evidence>
<accession>A0A0G1DGU0</accession>
<evidence type="ECO:0000256" key="3">
    <source>
        <dbReference type="ARBA" id="ARBA00022692"/>
    </source>
</evidence>
<keyword evidence="2" id="KW-1003">Cell membrane</keyword>
<dbReference type="Pfam" id="PF09335">
    <property type="entry name" value="VTT_dom"/>
    <property type="match status" value="1"/>
</dbReference>
<reference evidence="8 9" key="1">
    <citation type="journal article" date="2015" name="Nature">
        <title>rRNA introns, odd ribosomes, and small enigmatic genomes across a large radiation of phyla.</title>
        <authorList>
            <person name="Brown C.T."/>
            <person name="Hug L.A."/>
            <person name="Thomas B.C."/>
            <person name="Sharon I."/>
            <person name="Castelle C.J."/>
            <person name="Singh A."/>
            <person name="Wilkins M.J."/>
            <person name="Williams K.H."/>
            <person name="Banfield J.F."/>
        </authorList>
    </citation>
    <scope>NUCLEOTIDE SEQUENCE [LARGE SCALE GENOMIC DNA]</scope>
</reference>
<gene>
    <name evidence="8" type="ORF">UV41_C0038G0006</name>
</gene>
<protein>
    <recommendedName>
        <fullName evidence="7">VTT domain-containing protein</fullName>
    </recommendedName>
</protein>
<feature type="domain" description="VTT" evidence="7">
    <location>
        <begin position="84"/>
        <end position="202"/>
    </location>
</feature>
<feature type="transmembrane region" description="Helical" evidence="6">
    <location>
        <begin position="154"/>
        <end position="175"/>
    </location>
</feature>
<feature type="transmembrane region" description="Helical" evidence="6">
    <location>
        <begin position="101"/>
        <end position="118"/>
    </location>
</feature>
<sequence length="239" mass="25671">MCNNLGMNSVARFFIAAFKNDLFMPGLLVLAYLIFIIIVRGSVPTSTELVATFGGLYAKYGYGIIFLSAALESLVVASFFVPGMVAIALGAVFARTGQVELPLVVIFAALGATSGYLMDFVLGSLGFSDIFKRLGYGGIIAKARKQLIHSRSGAWILGFAHPNVAAFLSLAAGTVGMNFFRFLTIASLSAFVWATIWGVAIYSIGDVVLTILTKYSFLLVIAIVAGLVLTRFFMKEEKE</sequence>
<dbReference type="GO" id="GO:0005886">
    <property type="term" value="C:plasma membrane"/>
    <property type="evidence" value="ECO:0007669"/>
    <property type="project" value="UniProtKB-SubCell"/>
</dbReference>
<dbReference type="InterPro" id="IPR032816">
    <property type="entry name" value="VTT_dom"/>
</dbReference>
<dbReference type="PANTHER" id="PTHR42709">
    <property type="entry name" value="ALKALINE PHOSPHATASE LIKE PROTEIN"/>
    <property type="match status" value="1"/>
</dbReference>
<feature type="transmembrane region" description="Helical" evidence="6">
    <location>
        <begin position="22"/>
        <end position="43"/>
    </location>
</feature>
<evidence type="ECO:0000256" key="2">
    <source>
        <dbReference type="ARBA" id="ARBA00022475"/>
    </source>
</evidence>
<evidence type="ECO:0000313" key="9">
    <source>
        <dbReference type="Proteomes" id="UP000034785"/>
    </source>
</evidence>
<evidence type="ECO:0000256" key="6">
    <source>
        <dbReference type="SAM" id="Phobius"/>
    </source>
</evidence>
<evidence type="ECO:0000256" key="4">
    <source>
        <dbReference type="ARBA" id="ARBA00022989"/>
    </source>
</evidence>
<dbReference type="EMBL" id="LCEJ01000038">
    <property type="protein sequence ID" value="KKS70021.1"/>
    <property type="molecule type" value="Genomic_DNA"/>
</dbReference>
<feature type="transmembrane region" description="Helical" evidence="6">
    <location>
        <begin position="215"/>
        <end position="234"/>
    </location>
</feature>
<organism evidence="8 9">
    <name type="scientific">Candidatus Daviesbacteria bacterium GW2011_GWA2_42_7</name>
    <dbReference type="NCBI Taxonomy" id="1618425"/>
    <lineage>
        <taxon>Bacteria</taxon>
        <taxon>Candidatus Daviesiibacteriota</taxon>
    </lineage>
</organism>
<dbReference type="InterPro" id="IPR051311">
    <property type="entry name" value="DedA_domain"/>
</dbReference>
<dbReference type="AlphaFoldDB" id="A0A0G1DGU0"/>
<feature type="transmembrane region" description="Helical" evidence="6">
    <location>
        <begin position="182"/>
        <end position="203"/>
    </location>
</feature>
<comment type="subcellular location">
    <subcellularLocation>
        <location evidence="1">Cell membrane</location>
        <topology evidence="1">Multi-pass membrane protein</topology>
    </subcellularLocation>
</comment>
<comment type="caution">
    <text evidence="8">The sequence shown here is derived from an EMBL/GenBank/DDBJ whole genome shotgun (WGS) entry which is preliminary data.</text>
</comment>
<dbReference type="Proteomes" id="UP000034785">
    <property type="component" value="Unassembled WGS sequence"/>
</dbReference>
<evidence type="ECO:0000256" key="1">
    <source>
        <dbReference type="ARBA" id="ARBA00004651"/>
    </source>
</evidence>
<proteinExistence type="predicted"/>
<keyword evidence="3 6" id="KW-0812">Transmembrane</keyword>
<name>A0A0G1DGU0_9BACT</name>
<keyword evidence="4 6" id="KW-1133">Transmembrane helix</keyword>
<keyword evidence="5 6" id="KW-0472">Membrane</keyword>
<feature type="transmembrane region" description="Helical" evidence="6">
    <location>
        <begin position="63"/>
        <end position="94"/>
    </location>
</feature>
<dbReference type="PANTHER" id="PTHR42709:SF6">
    <property type="entry name" value="UNDECAPRENYL PHOSPHATE TRANSPORTER A"/>
    <property type="match status" value="1"/>
</dbReference>